<dbReference type="GO" id="GO:0006576">
    <property type="term" value="P:biogenic amine metabolic process"/>
    <property type="evidence" value="ECO:0007669"/>
    <property type="project" value="UniProtKB-ARBA"/>
</dbReference>
<feature type="domain" description="GS catalytic" evidence="8">
    <location>
        <begin position="114"/>
        <end position="444"/>
    </location>
</feature>
<feature type="domain" description="GS beta-grasp" evidence="7">
    <location>
        <begin position="11"/>
        <end position="106"/>
    </location>
</feature>
<evidence type="ECO:0000313" key="9">
    <source>
        <dbReference type="EMBL" id="TDT15814.1"/>
    </source>
</evidence>
<evidence type="ECO:0000256" key="3">
    <source>
        <dbReference type="ARBA" id="ARBA00022741"/>
    </source>
</evidence>
<dbReference type="InterPro" id="IPR008146">
    <property type="entry name" value="Gln_synth_cat_dom"/>
</dbReference>
<dbReference type="FunFam" id="3.30.590.10:FF:000005">
    <property type="entry name" value="Probable glutamine synthetase"/>
    <property type="match status" value="1"/>
</dbReference>
<keyword evidence="4" id="KW-0067">ATP-binding</keyword>
<evidence type="ECO:0000313" key="10">
    <source>
        <dbReference type="Proteomes" id="UP000294558"/>
    </source>
</evidence>
<dbReference type="InterPro" id="IPR036651">
    <property type="entry name" value="Gln_synt_N_sf"/>
</dbReference>
<evidence type="ECO:0000256" key="6">
    <source>
        <dbReference type="RuleBase" id="RU000384"/>
    </source>
</evidence>
<dbReference type="EMBL" id="SOAU01000001">
    <property type="protein sequence ID" value="TDT15814.1"/>
    <property type="molecule type" value="Genomic_DNA"/>
</dbReference>
<gene>
    <name evidence="9" type="ORF">BDK89_1392</name>
</gene>
<proteinExistence type="inferred from homology"/>
<accession>A0A4R7HYP7</accession>
<dbReference type="RefSeq" id="WP_243839116.1">
    <property type="nucleotide sequence ID" value="NZ_SOAU01000001.1"/>
</dbReference>
<keyword evidence="10" id="KW-1185">Reference proteome</keyword>
<organism evidence="9 10">
    <name type="scientific">Ilumatobacter fluminis</name>
    <dbReference type="NCBI Taxonomy" id="467091"/>
    <lineage>
        <taxon>Bacteria</taxon>
        <taxon>Bacillati</taxon>
        <taxon>Actinomycetota</taxon>
        <taxon>Acidimicrobiia</taxon>
        <taxon>Acidimicrobiales</taxon>
        <taxon>Ilumatobacteraceae</taxon>
        <taxon>Ilumatobacter</taxon>
    </lineage>
</organism>
<dbReference type="InterPro" id="IPR008147">
    <property type="entry name" value="Gln_synt_N"/>
</dbReference>
<comment type="caution">
    <text evidence="9">The sequence shown here is derived from an EMBL/GenBank/DDBJ whole genome shotgun (WGS) entry which is preliminary data.</text>
</comment>
<dbReference type="Gene3D" id="3.10.20.70">
    <property type="entry name" value="Glutamine synthetase, N-terminal domain"/>
    <property type="match status" value="1"/>
</dbReference>
<keyword evidence="2" id="KW-0436">Ligase</keyword>
<dbReference type="PANTHER" id="PTHR43785:SF12">
    <property type="entry name" value="TYPE-1 GLUTAMINE SYNTHETASE 2"/>
    <property type="match status" value="1"/>
</dbReference>
<dbReference type="GO" id="GO:0005524">
    <property type="term" value="F:ATP binding"/>
    <property type="evidence" value="ECO:0007669"/>
    <property type="project" value="UniProtKB-KW"/>
</dbReference>
<dbReference type="Gene3D" id="3.30.590.10">
    <property type="entry name" value="Glutamine synthetase/guanido kinase, catalytic domain"/>
    <property type="match status" value="1"/>
</dbReference>
<dbReference type="GO" id="GO:0006542">
    <property type="term" value="P:glutamine biosynthetic process"/>
    <property type="evidence" value="ECO:0007669"/>
    <property type="project" value="InterPro"/>
</dbReference>
<keyword evidence="3" id="KW-0547">Nucleotide-binding</keyword>
<dbReference type="InterPro" id="IPR014746">
    <property type="entry name" value="Gln_synth/guanido_kin_cat_dom"/>
</dbReference>
<dbReference type="Pfam" id="PF00120">
    <property type="entry name" value="Gln-synt_C"/>
    <property type="match status" value="1"/>
</dbReference>
<dbReference type="PROSITE" id="PS51986">
    <property type="entry name" value="GS_BETA_GRASP"/>
    <property type="match status" value="1"/>
</dbReference>
<dbReference type="Proteomes" id="UP000294558">
    <property type="component" value="Unassembled WGS sequence"/>
</dbReference>
<evidence type="ECO:0000256" key="5">
    <source>
        <dbReference type="PROSITE-ProRule" id="PRU01330"/>
    </source>
</evidence>
<evidence type="ECO:0000259" key="8">
    <source>
        <dbReference type="PROSITE" id="PS51987"/>
    </source>
</evidence>
<dbReference type="SUPFAM" id="SSF55931">
    <property type="entry name" value="Glutamine synthetase/guanido kinase"/>
    <property type="match status" value="1"/>
</dbReference>
<dbReference type="SUPFAM" id="SSF54368">
    <property type="entry name" value="Glutamine synthetase, N-terminal domain"/>
    <property type="match status" value="1"/>
</dbReference>
<comment type="similarity">
    <text evidence="1 5 6">Belongs to the glutamine synthetase family.</text>
</comment>
<sequence length="444" mass="49156">MVTIEELAADSAIDTVMVAFTDHYGRLVGKRFDAGFFVETVREGTHACDYLLTVDMEMEPIPGFEFASWDEGYGDVHLVPDLTTLRRAGWTDGAAIVLCDVVDQTTHDLVPMAPRTVLRRQVERLAEHGLVAKAASELEFYLYDDTYRQAHDKGYTDLQPAGWYVDDYHLLQASRVEPYVGAARQALTASGIPVENSKGECGRGQHELNIRFADALTMADRHTVMKHGMKELADAMGLSVSFMAKPTTADTGNSSHLHLSLWAGDVNVCGADDERAAVFEQFLAGWMAYVDDVMVCYAPTVNSYKRYVDGSWAPTRVAWSSDNRTASFRVVGTGQSRRVECRLPGADCNPYLAYAGAIAAGIAGIEHRLTLSDEFRGDVYAAADLPRVPRTLEHATGSFDASAMARAAFGDDVVDHYAHFHRAEVEAYHAAVSDWERRRYFERI</sequence>
<dbReference type="AlphaFoldDB" id="A0A4R7HYP7"/>
<dbReference type="PANTHER" id="PTHR43785">
    <property type="entry name" value="GAMMA-GLUTAMYLPUTRESCINE SYNTHETASE"/>
    <property type="match status" value="1"/>
</dbReference>
<reference evidence="9 10" key="1">
    <citation type="submission" date="2019-03" db="EMBL/GenBank/DDBJ databases">
        <title>Sequencing the genomes of 1000 actinobacteria strains.</title>
        <authorList>
            <person name="Klenk H.-P."/>
        </authorList>
    </citation>
    <scope>NUCLEOTIDE SEQUENCE [LARGE SCALE GENOMIC DNA]</scope>
    <source>
        <strain evidence="9 10">DSM 18936</strain>
    </source>
</reference>
<name>A0A4R7HYP7_9ACTN</name>
<evidence type="ECO:0000259" key="7">
    <source>
        <dbReference type="PROSITE" id="PS51986"/>
    </source>
</evidence>
<evidence type="ECO:0000256" key="1">
    <source>
        <dbReference type="ARBA" id="ARBA00009897"/>
    </source>
</evidence>
<dbReference type="SMART" id="SM01230">
    <property type="entry name" value="Gln-synt_C"/>
    <property type="match status" value="1"/>
</dbReference>
<evidence type="ECO:0000256" key="4">
    <source>
        <dbReference type="ARBA" id="ARBA00022840"/>
    </source>
</evidence>
<dbReference type="PROSITE" id="PS51987">
    <property type="entry name" value="GS_CATALYTIC"/>
    <property type="match status" value="1"/>
</dbReference>
<protein>
    <submittedName>
        <fullName evidence="9">L-glutamine synthetase</fullName>
    </submittedName>
</protein>
<dbReference type="GO" id="GO:0004356">
    <property type="term" value="F:glutamine synthetase activity"/>
    <property type="evidence" value="ECO:0007669"/>
    <property type="project" value="InterPro"/>
</dbReference>
<evidence type="ECO:0000256" key="2">
    <source>
        <dbReference type="ARBA" id="ARBA00022598"/>
    </source>
</evidence>
<dbReference type="GO" id="GO:0042402">
    <property type="term" value="P:biogenic amine catabolic process"/>
    <property type="evidence" value="ECO:0007669"/>
    <property type="project" value="UniProtKB-ARBA"/>
</dbReference>